<sequence length="226" mass="25358">MKKKILSFFLVFSLVTTMFGTAFATERVDSSDTSQSWTTFFVEENAQEIIEGLYENHAGSLTSIPVNSEEEANRIIERIERLEPVTVEVYRDSTYSNVDTSESLEVSPFQTQVAKVSATPTYIFDKISSNKGEIYVYLDINVTGGGIETSISRAKGYAGAGTNVGSVRMDINKWNIPPMRNLHVAVHDEILINFVSDNIQVEGYVEVYLLGGWNNADLFFDWESDF</sequence>
<dbReference type="Proteomes" id="UP001221519">
    <property type="component" value="Chromosome"/>
</dbReference>
<keyword evidence="1" id="KW-0732">Signal</keyword>
<organism evidence="2 3">
    <name type="scientific">Paenibacillus urinalis</name>
    <dbReference type="NCBI Taxonomy" id="521520"/>
    <lineage>
        <taxon>Bacteria</taxon>
        <taxon>Bacillati</taxon>
        <taxon>Bacillota</taxon>
        <taxon>Bacilli</taxon>
        <taxon>Bacillales</taxon>
        <taxon>Paenibacillaceae</taxon>
        <taxon>Paenibacillus</taxon>
    </lineage>
</organism>
<name>A0ABY7XGK5_9BACL</name>
<evidence type="ECO:0000256" key="1">
    <source>
        <dbReference type="SAM" id="SignalP"/>
    </source>
</evidence>
<accession>A0ABY7XGK5</accession>
<gene>
    <name evidence="2" type="ORF">PUW25_06870</name>
</gene>
<dbReference type="EMBL" id="CP118108">
    <property type="protein sequence ID" value="WDI03672.1"/>
    <property type="molecule type" value="Genomic_DNA"/>
</dbReference>
<proteinExistence type="predicted"/>
<feature type="signal peptide" evidence="1">
    <location>
        <begin position="1"/>
        <end position="24"/>
    </location>
</feature>
<keyword evidence="3" id="KW-1185">Reference proteome</keyword>
<dbReference type="RefSeq" id="WP_047910135.1">
    <property type="nucleotide sequence ID" value="NZ_CP118106.1"/>
</dbReference>
<evidence type="ECO:0000313" key="2">
    <source>
        <dbReference type="EMBL" id="WDI03672.1"/>
    </source>
</evidence>
<feature type="chain" id="PRO_5045544197" evidence="1">
    <location>
        <begin position="25"/>
        <end position="226"/>
    </location>
</feature>
<evidence type="ECO:0000313" key="3">
    <source>
        <dbReference type="Proteomes" id="UP001221519"/>
    </source>
</evidence>
<reference evidence="2 3" key="1">
    <citation type="submission" date="2023-02" db="EMBL/GenBank/DDBJ databases">
        <title>Pathogen: clinical or host-associated sample.</title>
        <authorList>
            <person name="Hergert J."/>
            <person name="Casey R."/>
            <person name="Wagner J."/>
            <person name="Young E.L."/>
            <person name="Oakeson K.F."/>
        </authorList>
    </citation>
    <scope>NUCLEOTIDE SEQUENCE [LARGE SCALE GENOMIC DNA]</scope>
    <source>
        <strain evidence="2 3">2022CK-00829</strain>
    </source>
</reference>
<protein>
    <submittedName>
        <fullName evidence="2">Uncharacterized protein</fullName>
    </submittedName>
</protein>